<dbReference type="Gene3D" id="3.80.10.10">
    <property type="entry name" value="Ribonuclease Inhibitor"/>
    <property type="match status" value="1"/>
</dbReference>
<dbReference type="OMA" id="LVEDWFC"/>
<evidence type="ECO:0000313" key="3">
    <source>
        <dbReference type="Proteomes" id="UP000594263"/>
    </source>
</evidence>
<accession>A0A7N0SY35</accession>
<dbReference type="SUPFAM" id="SSF81383">
    <property type="entry name" value="F-box domain"/>
    <property type="match status" value="1"/>
</dbReference>
<evidence type="ECO:0000259" key="1">
    <source>
        <dbReference type="Pfam" id="PF23622"/>
    </source>
</evidence>
<dbReference type="Pfam" id="PF23622">
    <property type="entry name" value="LRR_At1g61320_AtMIF1"/>
    <property type="match status" value="1"/>
</dbReference>
<evidence type="ECO:0000313" key="2">
    <source>
        <dbReference type="EnsemblPlants" id="Kaladp0012s0006.1.v1.1"/>
    </source>
</evidence>
<protein>
    <recommendedName>
        <fullName evidence="1">At1g61320/AtMIF1 LRR domain-containing protein</fullName>
    </recommendedName>
</protein>
<dbReference type="InterPro" id="IPR055357">
    <property type="entry name" value="LRR_At1g61320_AtMIF1"/>
</dbReference>
<feature type="domain" description="At1g61320/AtMIF1 LRR" evidence="1">
    <location>
        <begin position="136"/>
        <end position="225"/>
    </location>
</feature>
<sequence>MEGGGGIERLADDLLSLIASHLSLEEAARACVLSSRWDKLWNAIPCLSFVSPRYPDDINDCSKYVQKVKRVLERRGGALPPAAAFTLNSLEFGHLLDRTHWQLVEDWFCYAMAHKVENLILDLWIDDPVEALETPPAAALTNLKWLKTLKLKRVNLTKEFVELVLSNCRLLEKLVVVPNEQLPGLRISGSSLLLRHLKIGGYSFDEFELISLCAPNLTSFNYFGPRLILGTLDVPGCSACPSAAELKLCTDL</sequence>
<dbReference type="Gramene" id="Kaladp0012s0006.1.v1.1">
    <property type="protein sequence ID" value="Kaladp0012s0006.1.v1.1"/>
    <property type="gene ID" value="Kaladp0012s0006.v1.1"/>
</dbReference>
<dbReference type="EnsemblPlants" id="Kaladp0012s0006.1.v1.1">
    <property type="protein sequence ID" value="Kaladp0012s0006.1.v1.1"/>
    <property type="gene ID" value="Kaladp0012s0006.v1.1"/>
</dbReference>
<dbReference type="InterPro" id="IPR053197">
    <property type="entry name" value="F-box_SCFL_complex_component"/>
</dbReference>
<proteinExistence type="predicted"/>
<keyword evidence="3" id="KW-1185">Reference proteome</keyword>
<dbReference type="Proteomes" id="UP000594263">
    <property type="component" value="Unplaced"/>
</dbReference>
<dbReference type="InterPro" id="IPR036047">
    <property type="entry name" value="F-box-like_dom_sf"/>
</dbReference>
<dbReference type="PANTHER" id="PTHR34223">
    <property type="entry name" value="OS11G0201299 PROTEIN"/>
    <property type="match status" value="1"/>
</dbReference>
<dbReference type="AlphaFoldDB" id="A0A7N0SY35"/>
<dbReference type="InterPro" id="IPR032675">
    <property type="entry name" value="LRR_dom_sf"/>
</dbReference>
<organism evidence="2 3">
    <name type="scientific">Kalanchoe fedtschenkoi</name>
    <name type="common">Lavender scallops</name>
    <name type="synonym">South American air plant</name>
    <dbReference type="NCBI Taxonomy" id="63787"/>
    <lineage>
        <taxon>Eukaryota</taxon>
        <taxon>Viridiplantae</taxon>
        <taxon>Streptophyta</taxon>
        <taxon>Embryophyta</taxon>
        <taxon>Tracheophyta</taxon>
        <taxon>Spermatophyta</taxon>
        <taxon>Magnoliopsida</taxon>
        <taxon>eudicotyledons</taxon>
        <taxon>Gunneridae</taxon>
        <taxon>Pentapetalae</taxon>
        <taxon>Saxifragales</taxon>
        <taxon>Crassulaceae</taxon>
        <taxon>Kalanchoe</taxon>
    </lineage>
</organism>
<dbReference type="PANTHER" id="PTHR34223:SF83">
    <property type="entry name" value="F-BOX DOMAIN-CONTAINING PROTEIN"/>
    <property type="match status" value="1"/>
</dbReference>
<dbReference type="SUPFAM" id="SSF52047">
    <property type="entry name" value="RNI-like"/>
    <property type="match status" value="1"/>
</dbReference>
<name>A0A7N0SY35_KALFE</name>
<reference evidence="2" key="1">
    <citation type="submission" date="2021-01" db="UniProtKB">
        <authorList>
            <consortium name="EnsemblPlants"/>
        </authorList>
    </citation>
    <scope>IDENTIFICATION</scope>
</reference>